<name>A0ABQ6IR91_9MICO</name>
<feature type="domain" description="ABC transmembrane type-1" evidence="10">
    <location>
        <begin position="20"/>
        <end position="302"/>
    </location>
</feature>
<evidence type="ECO:0000259" key="9">
    <source>
        <dbReference type="PROSITE" id="PS50893"/>
    </source>
</evidence>
<dbReference type="InterPro" id="IPR011527">
    <property type="entry name" value="ABC1_TM_dom"/>
</dbReference>
<dbReference type="Pfam" id="PF00664">
    <property type="entry name" value="ABC_membrane"/>
    <property type="match status" value="1"/>
</dbReference>
<evidence type="ECO:0000256" key="8">
    <source>
        <dbReference type="SAM" id="Phobius"/>
    </source>
</evidence>
<dbReference type="SMART" id="SM00382">
    <property type="entry name" value="AAA"/>
    <property type="match status" value="1"/>
</dbReference>
<dbReference type="InterPro" id="IPR036640">
    <property type="entry name" value="ABC1_TM_sf"/>
</dbReference>
<proteinExistence type="predicted"/>
<dbReference type="SUPFAM" id="SSF52540">
    <property type="entry name" value="P-loop containing nucleoside triphosphate hydrolases"/>
    <property type="match status" value="1"/>
</dbReference>
<dbReference type="Gene3D" id="1.20.1560.10">
    <property type="entry name" value="ABC transporter type 1, transmembrane domain"/>
    <property type="match status" value="1"/>
</dbReference>
<evidence type="ECO:0000256" key="6">
    <source>
        <dbReference type="ARBA" id="ARBA00023136"/>
    </source>
</evidence>
<dbReference type="SUPFAM" id="SSF90123">
    <property type="entry name" value="ABC transporter transmembrane region"/>
    <property type="match status" value="1"/>
</dbReference>
<feature type="domain" description="ABC transporter" evidence="9">
    <location>
        <begin position="338"/>
        <end position="580"/>
    </location>
</feature>
<dbReference type="CDD" id="cd18543">
    <property type="entry name" value="ABC_6TM_Rv0194_D1_like"/>
    <property type="match status" value="1"/>
</dbReference>
<feature type="transmembrane region" description="Helical" evidence="8">
    <location>
        <begin position="158"/>
        <end position="177"/>
    </location>
</feature>
<keyword evidence="4" id="KW-0067">ATP-binding</keyword>
<evidence type="ECO:0000256" key="2">
    <source>
        <dbReference type="ARBA" id="ARBA00022692"/>
    </source>
</evidence>
<reference evidence="12" key="1">
    <citation type="journal article" date="2019" name="Int. J. Syst. Evol. Microbiol.">
        <title>The Global Catalogue of Microorganisms (GCM) 10K type strain sequencing project: providing services to taxonomists for standard genome sequencing and annotation.</title>
        <authorList>
            <consortium name="The Broad Institute Genomics Platform"/>
            <consortium name="The Broad Institute Genome Sequencing Center for Infectious Disease"/>
            <person name="Wu L."/>
            <person name="Ma J."/>
        </authorList>
    </citation>
    <scope>NUCLEOTIDE SEQUENCE [LARGE SCALE GENOMIC DNA]</scope>
    <source>
        <strain evidence="12">NBRC 113072</strain>
    </source>
</reference>
<dbReference type="Gene3D" id="3.40.50.300">
    <property type="entry name" value="P-loop containing nucleotide triphosphate hydrolases"/>
    <property type="match status" value="1"/>
</dbReference>
<protein>
    <submittedName>
        <fullName evidence="11">ABC transporter</fullName>
    </submittedName>
</protein>
<evidence type="ECO:0000313" key="12">
    <source>
        <dbReference type="Proteomes" id="UP001157126"/>
    </source>
</evidence>
<evidence type="ECO:0000256" key="4">
    <source>
        <dbReference type="ARBA" id="ARBA00022840"/>
    </source>
</evidence>
<gene>
    <name evidence="11" type="ORF">GCM10025883_16460</name>
</gene>
<dbReference type="InterPro" id="IPR003439">
    <property type="entry name" value="ABC_transporter-like_ATP-bd"/>
</dbReference>
<comment type="subcellular location">
    <subcellularLocation>
        <location evidence="1">Cell membrane</location>
        <topology evidence="1">Multi-pass membrane protein</topology>
    </subcellularLocation>
</comment>
<dbReference type="InterPro" id="IPR039421">
    <property type="entry name" value="Type_1_exporter"/>
</dbReference>
<evidence type="ECO:0000256" key="3">
    <source>
        <dbReference type="ARBA" id="ARBA00022741"/>
    </source>
</evidence>
<sequence>MISTMGRLWATVRPIRVRLFLGLLSALAASIVALLIPQVLEGMVNRLDAEATSATVLTAGAVVLGLGLVEASLIWLRRIFAVSPATMTEKDMRVGFYAKVQHMPVAFHDHWGSGQLLSRSMTDINLIRRWVAFGMIMVVASAVTIVVGVLLLFRSSALLAAIFLAAAAPVTLISYRFSRRYHALSRLSQDQNGDLATTIEQSVQGIRVLKAFGRGPTALEQFSGQADDLRRTEVRKADAMARFDMAMFMLPELALGVALFVGLHETAAGEMNVGRLASYFATATLVIGPTRMLGQLLGMAVNASTALERHYEVMDEDNPITSPEPATPLDPARIRGEVRLQGVRFRYPDAPDRVRDVVAGADLQIRPGETMALVGVTGCGKSTLLQLVPRLYDVTGGRITIDGIDVRDMSLDDLRTITAVAFEDATLFSDSVRSNVLLGADRNLAPADREELLRLALDTADAGFAYALPRGVDTRIGEEGMSLSGGQRQRLALARAIAARPAVLLLDDPLSALDTRTEEVVTERLRRVLAGTTTLIVAHRTSTVSLADRVALMDEGRIVAVGTHDELLATSARYRYVLTDQEQEALHNRDIAAVAGERGTPARSWPRHRPRILGRQERIRPTTTTPTAPPPAKADPPTARRRPTTSSECCPLKRTGSRGGVRCDCSAPC</sequence>
<feature type="transmembrane region" description="Helical" evidence="8">
    <location>
        <begin position="52"/>
        <end position="76"/>
    </location>
</feature>
<dbReference type="InterPro" id="IPR003593">
    <property type="entry name" value="AAA+_ATPase"/>
</dbReference>
<feature type="transmembrane region" description="Helical" evidence="8">
    <location>
        <begin position="130"/>
        <end position="152"/>
    </location>
</feature>
<accession>A0ABQ6IR91</accession>
<feature type="transmembrane region" description="Helical" evidence="8">
    <location>
        <begin position="20"/>
        <end position="40"/>
    </location>
</feature>
<dbReference type="Pfam" id="PF00005">
    <property type="entry name" value="ABC_tran"/>
    <property type="match status" value="1"/>
</dbReference>
<evidence type="ECO:0000259" key="10">
    <source>
        <dbReference type="PROSITE" id="PS50929"/>
    </source>
</evidence>
<dbReference type="PROSITE" id="PS00211">
    <property type="entry name" value="ABC_TRANSPORTER_1"/>
    <property type="match status" value="1"/>
</dbReference>
<keyword evidence="2 8" id="KW-0812">Transmembrane</keyword>
<evidence type="ECO:0000313" key="11">
    <source>
        <dbReference type="EMBL" id="GMA39601.1"/>
    </source>
</evidence>
<evidence type="ECO:0000256" key="1">
    <source>
        <dbReference type="ARBA" id="ARBA00004651"/>
    </source>
</evidence>
<keyword evidence="12" id="KW-1185">Reference proteome</keyword>
<dbReference type="EMBL" id="BSUO01000001">
    <property type="protein sequence ID" value="GMA39601.1"/>
    <property type="molecule type" value="Genomic_DNA"/>
</dbReference>
<keyword evidence="3" id="KW-0547">Nucleotide-binding</keyword>
<dbReference type="Proteomes" id="UP001157126">
    <property type="component" value="Unassembled WGS sequence"/>
</dbReference>
<organism evidence="11 12">
    <name type="scientific">Mobilicoccus caccae</name>
    <dbReference type="NCBI Taxonomy" id="1859295"/>
    <lineage>
        <taxon>Bacteria</taxon>
        <taxon>Bacillati</taxon>
        <taxon>Actinomycetota</taxon>
        <taxon>Actinomycetes</taxon>
        <taxon>Micrococcales</taxon>
        <taxon>Dermatophilaceae</taxon>
        <taxon>Mobilicoccus</taxon>
    </lineage>
</organism>
<keyword evidence="6 8" id="KW-0472">Membrane</keyword>
<dbReference type="PANTHER" id="PTHR43394:SF1">
    <property type="entry name" value="ATP-BINDING CASSETTE SUB-FAMILY B MEMBER 10, MITOCHONDRIAL"/>
    <property type="match status" value="1"/>
</dbReference>
<comment type="caution">
    <text evidence="11">The sequence shown here is derived from an EMBL/GenBank/DDBJ whole genome shotgun (WGS) entry which is preliminary data.</text>
</comment>
<dbReference type="InterPro" id="IPR017871">
    <property type="entry name" value="ABC_transporter-like_CS"/>
</dbReference>
<dbReference type="InterPro" id="IPR027417">
    <property type="entry name" value="P-loop_NTPase"/>
</dbReference>
<feature type="region of interest" description="Disordered" evidence="7">
    <location>
        <begin position="598"/>
        <end position="650"/>
    </location>
</feature>
<dbReference type="PROSITE" id="PS50929">
    <property type="entry name" value="ABC_TM1F"/>
    <property type="match status" value="1"/>
</dbReference>
<keyword evidence="5 8" id="KW-1133">Transmembrane helix</keyword>
<evidence type="ECO:0000256" key="5">
    <source>
        <dbReference type="ARBA" id="ARBA00022989"/>
    </source>
</evidence>
<dbReference type="PANTHER" id="PTHR43394">
    <property type="entry name" value="ATP-DEPENDENT PERMEASE MDL1, MITOCHONDRIAL"/>
    <property type="match status" value="1"/>
</dbReference>
<evidence type="ECO:0000256" key="7">
    <source>
        <dbReference type="SAM" id="MobiDB-lite"/>
    </source>
</evidence>
<dbReference type="PROSITE" id="PS50893">
    <property type="entry name" value="ABC_TRANSPORTER_2"/>
    <property type="match status" value="1"/>
</dbReference>
<dbReference type="RefSeq" id="WP_284303481.1">
    <property type="nucleotide sequence ID" value="NZ_BSUO01000001.1"/>
</dbReference>
<feature type="transmembrane region" description="Helical" evidence="8">
    <location>
        <begin position="245"/>
        <end position="264"/>
    </location>
</feature>